<dbReference type="OrthoDB" id="9803035at2"/>
<proteinExistence type="predicted"/>
<evidence type="ECO:0000256" key="1">
    <source>
        <dbReference type="ARBA" id="ARBA00022679"/>
    </source>
</evidence>
<feature type="domain" description="Phospholipid/glycerol acyltransferase" evidence="3">
    <location>
        <begin position="62"/>
        <end position="179"/>
    </location>
</feature>
<dbReference type="AlphaFoldDB" id="A0A7Z9BYT2"/>
<dbReference type="CDD" id="cd07989">
    <property type="entry name" value="LPLAT_AGPAT-like"/>
    <property type="match status" value="1"/>
</dbReference>
<comment type="caution">
    <text evidence="4">The sequence shown here is derived from an EMBL/GenBank/DDBJ whole genome shotgun (WGS) entry which is preliminary data.</text>
</comment>
<dbReference type="RefSeq" id="WP_083622462.1">
    <property type="nucleotide sequence ID" value="NZ_LR735021.1"/>
</dbReference>
<dbReference type="PANTHER" id="PTHR10434">
    <property type="entry name" value="1-ACYL-SN-GLYCEROL-3-PHOSPHATE ACYLTRANSFERASE"/>
    <property type="match status" value="1"/>
</dbReference>
<keyword evidence="2" id="KW-0012">Acyltransferase</keyword>
<dbReference type="GO" id="GO:0003841">
    <property type="term" value="F:1-acylglycerol-3-phosphate O-acyltransferase activity"/>
    <property type="evidence" value="ECO:0007669"/>
    <property type="project" value="TreeGrafter"/>
</dbReference>
<evidence type="ECO:0000259" key="3">
    <source>
        <dbReference type="SMART" id="SM00563"/>
    </source>
</evidence>
<evidence type="ECO:0000256" key="2">
    <source>
        <dbReference type="ARBA" id="ARBA00023315"/>
    </source>
</evidence>
<keyword evidence="1" id="KW-0808">Transferase</keyword>
<dbReference type="GO" id="GO:0005886">
    <property type="term" value="C:plasma membrane"/>
    <property type="evidence" value="ECO:0007669"/>
    <property type="project" value="TreeGrafter"/>
</dbReference>
<protein>
    <recommendedName>
        <fullName evidence="3">Phospholipid/glycerol acyltransferase domain-containing protein</fullName>
    </recommendedName>
</protein>
<dbReference type="PANTHER" id="PTHR10434:SF11">
    <property type="entry name" value="1-ACYL-SN-GLYCEROL-3-PHOSPHATE ACYLTRANSFERASE"/>
    <property type="match status" value="1"/>
</dbReference>
<dbReference type="InterPro" id="IPR002123">
    <property type="entry name" value="Plipid/glycerol_acylTrfase"/>
</dbReference>
<sequence length="250" mass="28608">MHKKEIALITNDSSKLMKNPQLPNCLVNPVQNIIWIGGRAIYQHWFKLKCQGIDNIPQEQAYIIAANHVSHLDGPALIAAQGKHFKNVYSLAAKDYFFQEPFKAWVYKNFFNMIAFKRKSNFLSSVRYCQKIVAENKVIVFFPEGTRSVTGELQPLKLGLGLLVVHLNVLVVPAYIYGTYQALPKGRHFPKRHPIYVSFGLPLDFSHYQAKKHLLDNRQIQREIINDVYVAIAQLRDNLLGGLNYENLGT</sequence>
<dbReference type="Proteomes" id="UP000182190">
    <property type="component" value="Unassembled WGS sequence"/>
</dbReference>
<organism evidence="4 5">
    <name type="scientific">Planktothrix paucivesiculata PCC 9631</name>
    <dbReference type="NCBI Taxonomy" id="671071"/>
    <lineage>
        <taxon>Bacteria</taxon>
        <taxon>Bacillati</taxon>
        <taxon>Cyanobacteriota</taxon>
        <taxon>Cyanophyceae</taxon>
        <taxon>Oscillatoriophycideae</taxon>
        <taxon>Oscillatoriales</taxon>
        <taxon>Microcoleaceae</taxon>
        <taxon>Planktothrix</taxon>
    </lineage>
</organism>
<dbReference type="Pfam" id="PF01553">
    <property type="entry name" value="Acyltransferase"/>
    <property type="match status" value="1"/>
</dbReference>
<name>A0A7Z9BYT2_9CYAN</name>
<keyword evidence="5" id="KW-1185">Reference proteome</keyword>
<reference evidence="4" key="1">
    <citation type="submission" date="2019-10" db="EMBL/GenBank/DDBJ databases">
        <authorList>
            <consortium name="Genoscope - CEA"/>
            <person name="William W."/>
        </authorList>
    </citation>
    <scope>NUCLEOTIDE SEQUENCE [LARGE SCALE GENOMIC DNA]</scope>
    <source>
        <strain evidence="4">BBR_PRJEB10994</strain>
    </source>
</reference>
<dbReference type="SUPFAM" id="SSF69593">
    <property type="entry name" value="Glycerol-3-phosphate (1)-acyltransferase"/>
    <property type="match status" value="1"/>
</dbReference>
<evidence type="ECO:0000313" key="5">
    <source>
        <dbReference type="Proteomes" id="UP000182190"/>
    </source>
</evidence>
<accession>A0A7Z9BYT2</accession>
<dbReference type="SMART" id="SM00563">
    <property type="entry name" value="PlsC"/>
    <property type="match status" value="1"/>
</dbReference>
<gene>
    <name evidence="4" type="ORF">PL9631_940075</name>
</gene>
<dbReference type="GO" id="GO:0006654">
    <property type="term" value="P:phosphatidic acid biosynthetic process"/>
    <property type="evidence" value="ECO:0007669"/>
    <property type="project" value="TreeGrafter"/>
</dbReference>
<evidence type="ECO:0000313" key="4">
    <source>
        <dbReference type="EMBL" id="VXD25273.1"/>
    </source>
</evidence>
<dbReference type="EMBL" id="CZCS02000239">
    <property type="protein sequence ID" value="VXD25273.1"/>
    <property type="molecule type" value="Genomic_DNA"/>
</dbReference>